<evidence type="ECO:0000256" key="6">
    <source>
        <dbReference type="SAM" id="MobiDB-lite"/>
    </source>
</evidence>
<evidence type="ECO:0000256" key="5">
    <source>
        <dbReference type="ARBA" id="ARBA00023136"/>
    </source>
</evidence>
<keyword evidence="3 7" id="KW-0812">Transmembrane</keyword>
<gene>
    <name evidence="9" type="ORF">GCM10017591_23820</name>
</gene>
<comment type="caution">
    <text evidence="9">The sequence shown here is derived from an EMBL/GenBank/DDBJ whole genome shotgun (WGS) entry which is preliminary data.</text>
</comment>
<dbReference type="RefSeq" id="WP_271202564.1">
    <property type="nucleotide sequence ID" value="NZ_BAAAUR010000001.1"/>
</dbReference>
<reference evidence="9" key="1">
    <citation type="journal article" date="2014" name="Int. J. Syst. Evol. Microbiol.">
        <title>Complete genome sequence of Corynebacterium casei LMG S-19264T (=DSM 44701T), isolated from a smear-ripened cheese.</title>
        <authorList>
            <consortium name="US DOE Joint Genome Institute (JGI-PGF)"/>
            <person name="Walter F."/>
            <person name="Albersmeier A."/>
            <person name="Kalinowski J."/>
            <person name="Ruckert C."/>
        </authorList>
    </citation>
    <scope>NUCLEOTIDE SEQUENCE</scope>
    <source>
        <strain evidence="9">VKM Ac-1940</strain>
    </source>
</reference>
<proteinExistence type="predicted"/>
<dbReference type="NCBIfam" id="TIGR03954">
    <property type="entry name" value="integ_memb_HG"/>
    <property type="match status" value="1"/>
</dbReference>
<reference evidence="9" key="2">
    <citation type="submission" date="2023-01" db="EMBL/GenBank/DDBJ databases">
        <authorList>
            <person name="Sun Q."/>
            <person name="Evtushenko L."/>
        </authorList>
    </citation>
    <scope>NUCLEOTIDE SEQUENCE</scope>
    <source>
        <strain evidence="9">VKM Ac-1940</strain>
    </source>
</reference>
<dbReference type="AlphaFoldDB" id="A0A9W6HP33"/>
<evidence type="ECO:0000256" key="2">
    <source>
        <dbReference type="ARBA" id="ARBA00022475"/>
    </source>
</evidence>
<dbReference type="EMBL" id="BSER01000009">
    <property type="protein sequence ID" value="GLJ96319.1"/>
    <property type="molecule type" value="Genomic_DNA"/>
</dbReference>
<evidence type="ECO:0000256" key="4">
    <source>
        <dbReference type="ARBA" id="ARBA00022989"/>
    </source>
</evidence>
<feature type="domain" description="DUF3817" evidence="8">
    <location>
        <begin position="27"/>
        <end position="111"/>
    </location>
</feature>
<comment type="subcellular location">
    <subcellularLocation>
        <location evidence="1">Cell membrane</location>
        <topology evidence="1">Multi-pass membrane protein</topology>
    </subcellularLocation>
</comment>
<keyword evidence="10" id="KW-1185">Reference proteome</keyword>
<accession>A0A9W6HP33</accession>
<protein>
    <recommendedName>
        <fullName evidence="8">DUF3817 domain-containing protein</fullName>
    </recommendedName>
</protein>
<evidence type="ECO:0000256" key="3">
    <source>
        <dbReference type="ARBA" id="ARBA00022692"/>
    </source>
</evidence>
<keyword evidence="5 7" id="KW-0472">Membrane</keyword>
<name>A0A9W6HP33_9MICO</name>
<keyword evidence="2" id="KW-1003">Cell membrane</keyword>
<dbReference type="PANTHER" id="PTHR40077">
    <property type="entry name" value="MEMBRANE PROTEIN-RELATED"/>
    <property type="match status" value="1"/>
</dbReference>
<feature type="transmembrane region" description="Helical" evidence="7">
    <location>
        <begin position="60"/>
        <end position="83"/>
    </location>
</feature>
<feature type="transmembrane region" description="Helical" evidence="7">
    <location>
        <begin position="89"/>
        <end position="112"/>
    </location>
</feature>
<keyword evidence="4 7" id="KW-1133">Transmembrane helix</keyword>
<evidence type="ECO:0000256" key="1">
    <source>
        <dbReference type="ARBA" id="ARBA00004651"/>
    </source>
</evidence>
<organism evidence="9 10">
    <name type="scientific">Microbacterium dextranolyticum</name>
    <dbReference type="NCBI Taxonomy" id="36806"/>
    <lineage>
        <taxon>Bacteria</taxon>
        <taxon>Bacillati</taxon>
        <taxon>Actinomycetota</taxon>
        <taxon>Actinomycetes</taxon>
        <taxon>Micrococcales</taxon>
        <taxon>Microbacteriaceae</taxon>
        <taxon>Microbacterium</taxon>
    </lineage>
</organism>
<evidence type="ECO:0000259" key="8">
    <source>
        <dbReference type="Pfam" id="PF12823"/>
    </source>
</evidence>
<dbReference type="PANTHER" id="PTHR40077:SF1">
    <property type="entry name" value="MEMBRANE PROTEIN"/>
    <property type="match status" value="1"/>
</dbReference>
<dbReference type="GO" id="GO:0005886">
    <property type="term" value="C:plasma membrane"/>
    <property type="evidence" value="ECO:0007669"/>
    <property type="project" value="UniProtKB-SubCell"/>
</dbReference>
<evidence type="ECO:0000313" key="9">
    <source>
        <dbReference type="EMBL" id="GLJ96319.1"/>
    </source>
</evidence>
<feature type="region of interest" description="Disordered" evidence="6">
    <location>
        <begin position="122"/>
        <end position="146"/>
    </location>
</feature>
<evidence type="ECO:0000256" key="7">
    <source>
        <dbReference type="SAM" id="Phobius"/>
    </source>
</evidence>
<feature type="transmembrane region" description="Helical" evidence="7">
    <location>
        <begin position="28"/>
        <end position="48"/>
    </location>
</feature>
<evidence type="ECO:0000313" key="10">
    <source>
        <dbReference type="Proteomes" id="UP001142291"/>
    </source>
</evidence>
<sequence length="146" mass="15997">MSPSRSADAAPTRSRTRSPAALAPMGKVFAVAAVLEAVTWVGLLRGMFLKYVTRSTERGVTIFGPLHGYMFVIYIAVAVVAAVVLRWSWWVAAIALLAAIPPLATIPLEIIFRRRGLLSRRTREPRPHAQPPVERDCAPLTKEGHS</sequence>
<dbReference type="Pfam" id="PF12823">
    <property type="entry name" value="DUF3817"/>
    <property type="match status" value="1"/>
</dbReference>
<dbReference type="Proteomes" id="UP001142291">
    <property type="component" value="Unassembled WGS sequence"/>
</dbReference>
<dbReference type="InterPro" id="IPR023845">
    <property type="entry name" value="DUF3817_TM"/>
</dbReference>